<evidence type="ECO:0000313" key="1">
    <source>
        <dbReference type="EMBL" id="ODV60186.1"/>
    </source>
</evidence>
<proteinExistence type="predicted"/>
<evidence type="ECO:0000313" key="2">
    <source>
        <dbReference type="Proteomes" id="UP000095038"/>
    </source>
</evidence>
<keyword evidence="2" id="KW-1185">Reference proteome</keyword>
<sequence>MQINFWSSNDYINDLILEIFDSNPDEESFSKETETSLSDFNDKVQNGEILDTEISSKIIILSILNLCLFEPLQIKLFDLGYIEFSIVEEYIKQYESNEDYMQKVQKTWMPNLIKALEEILSNNKSELRLNWEHIQDKTQLENWEESINYLIFSLKDFL</sequence>
<dbReference type="GeneID" id="30968663"/>
<dbReference type="AlphaFoldDB" id="A0A1D2VEX9"/>
<dbReference type="RefSeq" id="XP_020046493.1">
    <property type="nucleotide sequence ID" value="XM_020195027.1"/>
</dbReference>
<dbReference type="Proteomes" id="UP000095038">
    <property type="component" value="Unassembled WGS sequence"/>
</dbReference>
<gene>
    <name evidence="1" type="ORF">ASCRUDRAFT_8943</name>
</gene>
<accession>A0A1D2VEX9</accession>
<protein>
    <submittedName>
        <fullName evidence="1">Uncharacterized protein</fullName>
    </submittedName>
</protein>
<reference evidence="2" key="1">
    <citation type="submission" date="2016-05" db="EMBL/GenBank/DDBJ databases">
        <title>Comparative genomics of biotechnologically important yeasts.</title>
        <authorList>
            <consortium name="DOE Joint Genome Institute"/>
            <person name="Riley R."/>
            <person name="Haridas S."/>
            <person name="Wolfe K.H."/>
            <person name="Lopes M.R."/>
            <person name="Hittinger C.T."/>
            <person name="Goker M."/>
            <person name="Salamov A."/>
            <person name="Wisecaver J."/>
            <person name="Long T.M."/>
            <person name="Aerts A.L."/>
            <person name="Barry K."/>
            <person name="Choi C."/>
            <person name="Clum A."/>
            <person name="Coughlan A.Y."/>
            <person name="Deshpande S."/>
            <person name="Douglass A.P."/>
            <person name="Hanson S.J."/>
            <person name="Klenk H.-P."/>
            <person name="Labutti K."/>
            <person name="Lapidus A."/>
            <person name="Lindquist E."/>
            <person name="Lipzen A."/>
            <person name="Meier-Kolthoff J.P."/>
            <person name="Ohm R.A."/>
            <person name="Otillar R.P."/>
            <person name="Pangilinan J."/>
            <person name="Peng Y."/>
            <person name="Rokas A."/>
            <person name="Rosa C.A."/>
            <person name="Scheuner C."/>
            <person name="Sibirny A.A."/>
            <person name="Slot J.C."/>
            <person name="Stielow J.B."/>
            <person name="Sun H."/>
            <person name="Kurtzman C.P."/>
            <person name="Blackwell M."/>
            <person name="Grigoriev I.V."/>
            <person name="Jeffries T.W."/>
        </authorList>
    </citation>
    <scope>NUCLEOTIDE SEQUENCE [LARGE SCALE GENOMIC DNA]</scope>
    <source>
        <strain evidence="2">DSM 1968</strain>
    </source>
</reference>
<name>A0A1D2VEX9_9ASCO</name>
<organism evidence="1 2">
    <name type="scientific">Ascoidea rubescens DSM 1968</name>
    <dbReference type="NCBI Taxonomy" id="1344418"/>
    <lineage>
        <taxon>Eukaryota</taxon>
        <taxon>Fungi</taxon>
        <taxon>Dikarya</taxon>
        <taxon>Ascomycota</taxon>
        <taxon>Saccharomycotina</taxon>
        <taxon>Saccharomycetes</taxon>
        <taxon>Ascoideaceae</taxon>
        <taxon>Ascoidea</taxon>
    </lineage>
</organism>
<dbReference type="EMBL" id="KV454483">
    <property type="protein sequence ID" value="ODV60186.1"/>
    <property type="molecule type" value="Genomic_DNA"/>
</dbReference>
<dbReference type="InParanoid" id="A0A1D2VEX9"/>